<evidence type="ECO:0000256" key="4">
    <source>
        <dbReference type="ARBA" id="ARBA00022692"/>
    </source>
</evidence>
<dbReference type="GO" id="GO:0031201">
    <property type="term" value="C:SNARE complex"/>
    <property type="evidence" value="ECO:0007669"/>
    <property type="project" value="TreeGrafter"/>
</dbReference>
<reference evidence="15 16" key="1">
    <citation type="submission" date="2020-05" db="EMBL/GenBank/DDBJ databases">
        <authorList>
            <person name="Casaregola S."/>
            <person name="Devillers H."/>
            <person name="Grondin C."/>
        </authorList>
    </citation>
    <scope>NUCLEOTIDE SEQUENCE [LARGE SCALE GENOMIC DNA]</scope>
    <source>
        <strain evidence="15 16">CLIB 1767</strain>
    </source>
</reference>
<evidence type="ECO:0000256" key="12">
    <source>
        <dbReference type="PIRNR" id="PIRNR028865"/>
    </source>
</evidence>
<dbReference type="GO" id="GO:0000149">
    <property type="term" value="F:SNARE binding"/>
    <property type="evidence" value="ECO:0007669"/>
    <property type="project" value="TreeGrafter"/>
</dbReference>
<evidence type="ECO:0000256" key="9">
    <source>
        <dbReference type="ARBA" id="ARBA00023136"/>
    </source>
</evidence>
<proteinExistence type="inferred from homology"/>
<dbReference type="GO" id="GO:0005484">
    <property type="term" value="F:SNAP receptor activity"/>
    <property type="evidence" value="ECO:0007669"/>
    <property type="project" value="InterPro"/>
</dbReference>
<evidence type="ECO:0000256" key="11">
    <source>
        <dbReference type="ARBA" id="ARBA00040957"/>
    </source>
</evidence>
<feature type="transmembrane region" description="Helical" evidence="14">
    <location>
        <begin position="223"/>
        <end position="240"/>
    </location>
</feature>
<comment type="similarity">
    <text evidence="10 12">Belongs to the BOS1 family.</text>
</comment>
<keyword evidence="9 12" id="KW-0472">Membrane</keyword>
<dbReference type="PANTHER" id="PTHR21230">
    <property type="entry name" value="VESICLE TRANSPORT V-SNARE PROTEIN VTI1-RELATED"/>
    <property type="match status" value="1"/>
</dbReference>
<evidence type="ECO:0000256" key="7">
    <source>
        <dbReference type="ARBA" id="ARBA00022989"/>
    </source>
</evidence>
<dbReference type="RefSeq" id="XP_041405997.1">
    <property type="nucleotide sequence ID" value="XM_041550063.1"/>
</dbReference>
<dbReference type="PIRSF" id="PIRSF028865">
    <property type="entry name" value="Membrin-2"/>
    <property type="match status" value="1"/>
</dbReference>
<keyword evidence="7 14" id="KW-1133">Transmembrane helix</keyword>
<dbReference type="EMBL" id="CAEFZW010000003">
    <property type="protein sequence ID" value="CAB4254153.1"/>
    <property type="molecule type" value="Genomic_DNA"/>
</dbReference>
<keyword evidence="6 12" id="KW-0653">Protein transport</keyword>
<keyword evidence="3 12" id="KW-0813">Transport</keyword>
<dbReference type="PANTHER" id="PTHR21230:SF1">
    <property type="entry name" value="GOLGI SNAP RECEPTOR COMPLEX MEMBER 2"/>
    <property type="match status" value="1"/>
</dbReference>
<evidence type="ECO:0000313" key="16">
    <source>
        <dbReference type="Proteomes" id="UP000644660"/>
    </source>
</evidence>
<dbReference type="InterPro" id="IPR027027">
    <property type="entry name" value="GOSR2/Membrin/Bos1"/>
</dbReference>
<evidence type="ECO:0000256" key="2">
    <source>
        <dbReference type="ARBA" id="ARBA00004409"/>
    </source>
</evidence>
<evidence type="ECO:0000256" key="14">
    <source>
        <dbReference type="SAM" id="Phobius"/>
    </source>
</evidence>
<dbReference type="GO" id="GO:0000139">
    <property type="term" value="C:Golgi membrane"/>
    <property type="evidence" value="ECO:0007669"/>
    <property type="project" value="UniProtKB-SubCell"/>
</dbReference>
<dbReference type="GO" id="GO:0015031">
    <property type="term" value="P:protein transport"/>
    <property type="evidence" value="ECO:0007669"/>
    <property type="project" value="UniProtKB-KW"/>
</dbReference>
<keyword evidence="5" id="KW-0931">ER-Golgi transport</keyword>
<gene>
    <name evidence="15" type="ORF">KABA2_03S13750</name>
</gene>
<dbReference type="AlphaFoldDB" id="A0A8H2ZGX6"/>
<evidence type="ECO:0000256" key="5">
    <source>
        <dbReference type="ARBA" id="ARBA00022892"/>
    </source>
</evidence>
<feature type="compositionally biased region" description="Polar residues" evidence="13">
    <location>
        <begin position="102"/>
        <end position="121"/>
    </location>
</feature>
<dbReference type="GO" id="GO:0031902">
    <property type="term" value="C:late endosome membrane"/>
    <property type="evidence" value="ECO:0007669"/>
    <property type="project" value="TreeGrafter"/>
</dbReference>
<comment type="subcellular location">
    <subcellularLocation>
        <location evidence="1">Endoplasmic reticulum membrane</location>
        <topology evidence="1">Single-pass type IV membrane protein</topology>
    </subcellularLocation>
    <subcellularLocation>
        <location evidence="2">Golgi apparatus membrane</location>
        <topology evidence="2">Single-pass type IV membrane protein</topology>
    </subcellularLocation>
</comment>
<evidence type="ECO:0000256" key="13">
    <source>
        <dbReference type="SAM" id="MobiDB-lite"/>
    </source>
</evidence>
<organism evidence="15 16">
    <name type="scientific">Maudiozyma barnettii</name>
    <dbReference type="NCBI Taxonomy" id="61262"/>
    <lineage>
        <taxon>Eukaryota</taxon>
        <taxon>Fungi</taxon>
        <taxon>Dikarya</taxon>
        <taxon>Ascomycota</taxon>
        <taxon>Saccharomycotina</taxon>
        <taxon>Saccharomycetes</taxon>
        <taxon>Saccharomycetales</taxon>
        <taxon>Saccharomycetaceae</taxon>
        <taxon>Maudiozyma</taxon>
    </lineage>
</organism>
<evidence type="ECO:0000256" key="10">
    <source>
        <dbReference type="ARBA" id="ARBA00037983"/>
    </source>
</evidence>
<dbReference type="GO" id="GO:0006888">
    <property type="term" value="P:endoplasmic reticulum to Golgi vesicle-mediated transport"/>
    <property type="evidence" value="ECO:0007669"/>
    <property type="project" value="TreeGrafter"/>
</dbReference>
<protein>
    <recommendedName>
        <fullName evidence="11 12">Protein transport protein BOS1</fullName>
    </recommendedName>
</protein>
<comment type="caution">
    <text evidence="15">The sequence shown here is derived from an EMBL/GenBank/DDBJ whole genome shotgun (WGS) entry which is preliminary data.</text>
</comment>
<accession>A0A8H2ZGX6</accession>
<evidence type="ECO:0000256" key="3">
    <source>
        <dbReference type="ARBA" id="ARBA00022448"/>
    </source>
</evidence>
<evidence type="ECO:0000313" key="15">
    <source>
        <dbReference type="EMBL" id="CAB4254153.1"/>
    </source>
</evidence>
<dbReference type="GO" id="GO:0012507">
    <property type="term" value="C:ER to Golgi transport vesicle membrane"/>
    <property type="evidence" value="ECO:0007669"/>
    <property type="project" value="TreeGrafter"/>
</dbReference>
<dbReference type="GO" id="GO:0005789">
    <property type="term" value="C:endoplasmic reticulum membrane"/>
    <property type="evidence" value="ECO:0007669"/>
    <property type="project" value="UniProtKB-SubCell"/>
</dbReference>
<keyword evidence="16" id="KW-1185">Reference proteome</keyword>
<evidence type="ECO:0000256" key="8">
    <source>
        <dbReference type="ARBA" id="ARBA00023034"/>
    </source>
</evidence>
<keyword evidence="15" id="KW-0675">Receptor</keyword>
<keyword evidence="4 14" id="KW-0812">Transmembrane</keyword>
<evidence type="ECO:0000256" key="6">
    <source>
        <dbReference type="ARBA" id="ARBA00022927"/>
    </source>
</evidence>
<dbReference type="GO" id="GO:0006906">
    <property type="term" value="P:vesicle fusion"/>
    <property type="evidence" value="ECO:0007669"/>
    <property type="project" value="TreeGrafter"/>
</dbReference>
<dbReference type="OrthoDB" id="158360at2759"/>
<evidence type="ECO:0000256" key="1">
    <source>
        <dbReference type="ARBA" id="ARBA00004163"/>
    </source>
</evidence>
<dbReference type="Proteomes" id="UP000644660">
    <property type="component" value="Unassembled WGS sequence"/>
</dbReference>
<dbReference type="GeneID" id="64857137"/>
<name>A0A8H2ZGX6_9SACH</name>
<feature type="region of interest" description="Disordered" evidence="13">
    <location>
        <begin position="102"/>
        <end position="128"/>
    </location>
</feature>
<keyword evidence="8" id="KW-0333">Golgi apparatus</keyword>
<sequence>MNALYNHAVKQKSQLQRDLHRFEKNPQTAPISLQGSISATLVSFEKTVAQYADYLTNQPILNDQEDDINKEKNQSRLVSLREELDHLQTSFKDLKKLYNEANSNTNQRNQLFGSTTTSENPYNDMDTMMNQRRTAGSNAGEQRQQQQNMSYRDGLQNENSVFQRGNSQLDYILEMGQNSLNDIIEQNHILDTVQDKLTKSLRTLNVSEGTIQSVNSRLFKDKLIFWIGLILMFLGMYFILKWLR</sequence>
<comment type="function">
    <text evidence="12">SNARE required for protein transport between the ER and the Golgi complex.</text>
</comment>